<evidence type="ECO:0000313" key="1">
    <source>
        <dbReference type="EMBL" id="MBK1880834.1"/>
    </source>
</evidence>
<dbReference type="EMBL" id="JAENIJ010000001">
    <property type="protein sequence ID" value="MBK1880834.1"/>
    <property type="molecule type" value="Genomic_DNA"/>
</dbReference>
<dbReference type="RefSeq" id="WP_200266426.1">
    <property type="nucleotide sequence ID" value="NZ_JAENIJ010000001.1"/>
</dbReference>
<organism evidence="1 2">
    <name type="scientific">Luteolibacter pohnpeiensis</name>
    <dbReference type="NCBI Taxonomy" id="454153"/>
    <lineage>
        <taxon>Bacteria</taxon>
        <taxon>Pseudomonadati</taxon>
        <taxon>Verrucomicrobiota</taxon>
        <taxon>Verrucomicrobiia</taxon>
        <taxon>Verrucomicrobiales</taxon>
        <taxon>Verrucomicrobiaceae</taxon>
        <taxon>Luteolibacter</taxon>
    </lineage>
</organism>
<reference evidence="1" key="1">
    <citation type="submission" date="2021-01" db="EMBL/GenBank/DDBJ databases">
        <title>Modified the classification status of verrucomicrobia.</title>
        <authorList>
            <person name="Feng X."/>
        </authorList>
    </citation>
    <scope>NUCLEOTIDE SEQUENCE</scope>
    <source>
        <strain evidence="1">KCTC 22041</strain>
    </source>
</reference>
<dbReference type="AlphaFoldDB" id="A0A934VUT2"/>
<accession>A0A934VUT2</accession>
<name>A0A934VUT2_9BACT</name>
<keyword evidence="2" id="KW-1185">Reference proteome</keyword>
<protein>
    <submittedName>
        <fullName evidence="1">Uncharacterized protein</fullName>
    </submittedName>
</protein>
<evidence type="ECO:0000313" key="2">
    <source>
        <dbReference type="Proteomes" id="UP000603141"/>
    </source>
</evidence>
<sequence>MFCSWKSERGGGCNCAYRLRRPIGEILNHLCSIGPSTLILRSPGLTVAKATRFGLHIREKAGDWNVLHDAVSGLRTNLEVQQHAFIIREFSDQCPILAFAVDGRPADLSVRLVGHDWGSPAVRKMIADFDGVALDCAQSRQLGAGAWLDEWEQPKAKAPTVENRLDEACEILHSCQLLAVEVKTPTMQCDACFSPSFIDHEGTVIRIADRKRNHIVYADVDAAGFRLDHIGSQTAQLFHSI</sequence>
<proteinExistence type="predicted"/>
<comment type="caution">
    <text evidence="1">The sequence shown here is derived from an EMBL/GenBank/DDBJ whole genome shotgun (WGS) entry which is preliminary data.</text>
</comment>
<gene>
    <name evidence="1" type="ORF">JIN85_00325</name>
</gene>
<dbReference type="Proteomes" id="UP000603141">
    <property type="component" value="Unassembled WGS sequence"/>
</dbReference>